<accession>A0A6J6F026</accession>
<reference evidence="2" key="1">
    <citation type="submission" date="2020-05" db="EMBL/GenBank/DDBJ databases">
        <authorList>
            <person name="Chiriac C."/>
            <person name="Salcher M."/>
            <person name="Ghai R."/>
            <person name="Kavagutti S V."/>
        </authorList>
    </citation>
    <scope>NUCLEOTIDE SEQUENCE</scope>
</reference>
<gene>
    <name evidence="2" type="ORF">UFOPK1766_00535</name>
</gene>
<feature type="region of interest" description="Disordered" evidence="1">
    <location>
        <begin position="1"/>
        <end position="34"/>
    </location>
</feature>
<evidence type="ECO:0000313" key="2">
    <source>
        <dbReference type="EMBL" id="CAB4582310.1"/>
    </source>
</evidence>
<dbReference type="EMBL" id="CAEZTW010000082">
    <property type="protein sequence ID" value="CAB4582310.1"/>
    <property type="molecule type" value="Genomic_DNA"/>
</dbReference>
<protein>
    <submittedName>
        <fullName evidence="2">Unannotated protein</fullName>
    </submittedName>
</protein>
<feature type="compositionally biased region" description="Basic and acidic residues" evidence="1">
    <location>
        <begin position="13"/>
        <end position="22"/>
    </location>
</feature>
<proteinExistence type="predicted"/>
<evidence type="ECO:0000256" key="1">
    <source>
        <dbReference type="SAM" id="MobiDB-lite"/>
    </source>
</evidence>
<sequence length="34" mass="3630">MFITTEALVFETPEEKKEEAAGHGHSHGAGGHSH</sequence>
<organism evidence="2">
    <name type="scientific">freshwater metagenome</name>
    <dbReference type="NCBI Taxonomy" id="449393"/>
    <lineage>
        <taxon>unclassified sequences</taxon>
        <taxon>metagenomes</taxon>
        <taxon>ecological metagenomes</taxon>
    </lineage>
</organism>
<name>A0A6J6F026_9ZZZZ</name>
<dbReference type="AlphaFoldDB" id="A0A6J6F026"/>